<evidence type="ECO:0000256" key="3">
    <source>
        <dbReference type="ARBA" id="ARBA00023080"/>
    </source>
</evidence>
<dbReference type="EMBL" id="LJRR01000177">
    <property type="protein sequence ID" value="KPZ17317.1"/>
    <property type="molecule type" value="Genomic_DNA"/>
</dbReference>
<keyword evidence="2" id="KW-0378">Hydrolase</keyword>
<dbReference type="GO" id="GO:0009117">
    <property type="term" value="P:nucleotide metabolic process"/>
    <property type="evidence" value="ECO:0007669"/>
    <property type="project" value="UniProtKB-KW"/>
</dbReference>
<keyword evidence="3" id="KW-0546">Nucleotide metabolism</keyword>
<evidence type="ECO:0000313" key="5">
    <source>
        <dbReference type="Proteomes" id="UP000050317"/>
    </source>
</evidence>
<evidence type="ECO:0000313" key="4">
    <source>
        <dbReference type="EMBL" id="KPZ17317.1"/>
    </source>
</evidence>
<dbReference type="InterPro" id="IPR029001">
    <property type="entry name" value="ITPase-like_fam"/>
</dbReference>
<comment type="caution">
    <text evidence="4">The sequence shown here is derived from an EMBL/GenBank/DDBJ whole genome shotgun (WGS) entry which is preliminary data.</text>
</comment>
<evidence type="ECO:0000256" key="1">
    <source>
        <dbReference type="ARBA" id="ARBA00008023"/>
    </source>
</evidence>
<gene>
    <name evidence="4" type="ORF">ALO40_03819</name>
</gene>
<dbReference type="GO" id="GO:0005737">
    <property type="term" value="C:cytoplasm"/>
    <property type="evidence" value="ECO:0007669"/>
    <property type="project" value="TreeGrafter"/>
</dbReference>
<dbReference type="Gene3D" id="3.90.950.10">
    <property type="match status" value="1"/>
</dbReference>
<dbReference type="GO" id="GO:0009143">
    <property type="term" value="P:nucleoside triphosphate catabolic process"/>
    <property type="evidence" value="ECO:0007669"/>
    <property type="project" value="InterPro"/>
</dbReference>
<accession>A0A0Q0E6S2</accession>
<dbReference type="GO" id="GO:0047429">
    <property type="term" value="F:nucleoside triphosphate diphosphatase activity"/>
    <property type="evidence" value="ECO:0007669"/>
    <property type="project" value="InterPro"/>
</dbReference>
<dbReference type="AlphaFoldDB" id="A0A0Q0E6S2"/>
<name>A0A0Q0E6S2_9PSED</name>
<dbReference type="Pfam" id="PF01725">
    <property type="entry name" value="Ham1p_like"/>
    <property type="match status" value="1"/>
</dbReference>
<dbReference type="PATRIC" id="fig|251703.9.peg.5335"/>
<reference evidence="4 5" key="1">
    <citation type="submission" date="2015-09" db="EMBL/GenBank/DDBJ databases">
        <title>Genome announcement of multiple Pseudomonas syringae strains.</title>
        <authorList>
            <person name="Thakur S."/>
            <person name="Wang P.W."/>
            <person name="Gong Y."/>
            <person name="Weir B.S."/>
            <person name="Guttman D.S."/>
        </authorList>
    </citation>
    <scope>NUCLEOTIDE SEQUENCE [LARGE SCALE GENOMIC DNA]</scope>
    <source>
        <strain evidence="4 5">ICMP3963</strain>
    </source>
</reference>
<dbReference type="InterPro" id="IPR002637">
    <property type="entry name" value="RdgB/HAM1"/>
</dbReference>
<protein>
    <submittedName>
        <fullName evidence="4">Non-canonical purine NTP pyrophosphatase</fullName>
    </submittedName>
</protein>
<dbReference type="PANTHER" id="PTHR11067">
    <property type="entry name" value="INOSINE TRIPHOSPHATE PYROPHOSPHATASE/HAM1 PROTEIN"/>
    <property type="match status" value="1"/>
</dbReference>
<evidence type="ECO:0000256" key="2">
    <source>
        <dbReference type="ARBA" id="ARBA00022801"/>
    </source>
</evidence>
<comment type="similarity">
    <text evidence="1">Belongs to the HAM1 NTPase family.</text>
</comment>
<dbReference type="PANTHER" id="PTHR11067:SF9">
    <property type="entry name" value="INOSINE TRIPHOSPHATE PYROPHOSPHATASE"/>
    <property type="match status" value="1"/>
</dbReference>
<dbReference type="RefSeq" id="WP_052821533.1">
    <property type="nucleotide sequence ID" value="NZ_JYHK01000024.1"/>
</dbReference>
<organism evidence="4 5">
    <name type="scientific">Pseudomonas syringae pv. viburni</name>
    <dbReference type="NCBI Taxonomy" id="251703"/>
    <lineage>
        <taxon>Bacteria</taxon>
        <taxon>Pseudomonadati</taxon>
        <taxon>Pseudomonadota</taxon>
        <taxon>Gammaproteobacteria</taxon>
        <taxon>Pseudomonadales</taxon>
        <taxon>Pseudomonadaceae</taxon>
        <taxon>Pseudomonas</taxon>
    </lineage>
</organism>
<sequence length="193" mass="21813">MMLGFVTSNARKFSDASQTFEHEGVPIKQVSLDVPEIQASSADEVCRAKARFAAKHFPGAFFIEDSSFHIQALNGFPGVYARYVLETLGVEGMLALLKGVTSRTCFFRSCIIYHDASGEQHEFDFVREGLYVTTCAEQATAGWSDLWRIIGIADKRNHYSRLDAVTQKQLDKEWREDNTFTRLIAHIKDSRHA</sequence>
<dbReference type="Proteomes" id="UP000050317">
    <property type="component" value="Unassembled WGS sequence"/>
</dbReference>
<proteinExistence type="inferred from homology"/>
<dbReference type="SUPFAM" id="SSF52972">
    <property type="entry name" value="ITPase-like"/>
    <property type="match status" value="1"/>
</dbReference>